<protein>
    <submittedName>
        <fullName evidence="2">DNA-binding protein</fullName>
    </submittedName>
</protein>
<gene>
    <name evidence="2" type="ORF">DWY77_03025</name>
</gene>
<dbReference type="InterPro" id="IPR029063">
    <property type="entry name" value="SAM-dependent_MTases_sf"/>
</dbReference>
<dbReference type="SUPFAM" id="SSF53335">
    <property type="entry name" value="S-adenosyl-L-methionine-dependent methyltransferases"/>
    <property type="match status" value="1"/>
</dbReference>
<dbReference type="Pfam" id="PF12728">
    <property type="entry name" value="HTH_17"/>
    <property type="match status" value="1"/>
</dbReference>
<comment type="caution">
    <text evidence="2">The sequence shown here is derived from an EMBL/GenBank/DDBJ whole genome shotgun (WGS) entry which is preliminary data.</text>
</comment>
<dbReference type="Proteomes" id="UP000286147">
    <property type="component" value="Unassembled WGS sequence"/>
</dbReference>
<feature type="domain" description="Helix-turn-helix" evidence="1">
    <location>
        <begin position="88"/>
        <end position="137"/>
    </location>
</feature>
<dbReference type="GO" id="GO:0003677">
    <property type="term" value="F:DNA binding"/>
    <property type="evidence" value="ECO:0007669"/>
    <property type="project" value="UniProtKB-KW"/>
</dbReference>
<dbReference type="EMBL" id="QRTP01000005">
    <property type="protein sequence ID" value="RGQ85076.1"/>
    <property type="molecule type" value="Genomic_DNA"/>
</dbReference>
<name>A0A412CFY1_9FIRM</name>
<dbReference type="InterPro" id="IPR041657">
    <property type="entry name" value="HTH_17"/>
</dbReference>
<sequence>MYKLDASDFSLNQKFDCIYSNKVLYHLSVADFKKSQRIQAKHLNKNGIIFMTMWYGTHQEEFYEDDLRFVYYTDNERRFIIVINKTTLTIQDAQYILGSSAYSIYKLIHEGKLYAYKDDGGKMWKIPEQAILDYLNSLKVIYPQK</sequence>
<proteinExistence type="predicted"/>
<evidence type="ECO:0000259" key="1">
    <source>
        <dbReference type="Pfam" id="PF12728"/>
    </source>
</evidence>
<dbReference type="AlphaFoldDB" id="A0A412CFY1"/>
<evidence type="ECO:0000313" key="2">
    <source>
        <dbReference type="EMBL" id="RGQ85076.1"/>
    </source>
</evidence>
<keyword evidence="2" id="KW-0238">DNA-binding</keyword>
<dbReference type="Gene3D" id="3.40.50.150">
    <property type="entry name" value="Vaccinia Virus protein VP39"/>
    <property type="match status" value="1"/>
</dbReference>
<evidence type="ECO:0000313" key="3">
    <source>
        <dbReference type="Proteomes" id="UP000286147"/>
    </source>
</evidence>
<organism evidence="2 3">
    <name type="scientific">Megamonas rupellensis</name>
    <dbReference type="NCBI Taxonomy" id="491921"/>
    <lineage>
        <taxon>Bacteria</taxon>
        <taxon>Bacillati</taxon>
        <taxon>Bacillota</taxon>
        <taxon>Negativicutes</taxon>
        <taxon>Selenomonadales</taxon>
        <taxon>Selenomonadaceae</taxon>
        <taxon>Megamonas</taxon>
    </lineage>
</organism>
<reference evidence="2 3" key="1">
    <citation type="submission" date="2018-08" db="EMBL/GenBank/DDBJ databases">
        <title>A genome reference for cultivated species of the human gut microbiota.</title>
        <authorList>
            <person name="Zou Y."/>
            <person name="Xue W."/>
            <person name="Luo G."/>
        </authorList>
    </citation>
    <scope>NUCLEOTIDE SEQUENCE [LARGE SCALE GENOMIC DNA]</scope>
    <source>
        <strain evidence="2 3">AF27-12</strain>
    </source>
</reference>
<accession>A0A412CFY1</accession>